<keyword evidence="10" id="KW-1185">Reference proteome</keyword>
<feature type="active site" description="Proton acceptor" evidence="7">
    <location>
        <position position="238"/>
    </location>
</feature>
<evidence type="ECO:0000256" key="6">
    <source>
        <dbReference type="ARBA" id="ARBA00023315"/>
    </source>
</evidence>
<dbReference type="Proteomes" id="UP000092544">
    <property type="component" value="Unassembled WGS sequence"/>
</dbReference>
<dbReference type="InterPro" id="IPR007691">
    <property type="entry name" value="LpxD"/>
</dbReference>
<reference evidence="9 10" key="1">
    <citation type="submission" date="2016-06" db="EMBL/GenBank/DDBJ databases">
        <authorList>
            <person name="Kjaerup R.B."/>
            <person name="Dalgaard T.S."/>
            <person name="Juul-Madsen H.R."/>
        </authorList>
    </citation>
    <scope>NUCLEOTIDE SEQUENCE [LARGE SCALE GENOMIC DNA]</scope>
    <source>
        <strain evidence="9 10">CECT 8886</strain>
    </source>
</reference>
<keyword evidence="2 7" id="KW-0441">Lipid A biosynthesis</keyword>
<dbReference type="RefSeq" id="WP_067013817.1">
    <property type="nucleotide sequence ID" value="NZ_FLOB01000002.1"/>
</dbReference>
<dbReference type="GO" id="GO:0103118">
    <property type="term" value="F:UDP-3-O-[(3R)-3-hydroxyacyl]-glucosamine N-acyltransferase activity"/>
    <property type="evidence" value="ECO:0007669"/>
    <property type="project" value="UniProtKB-EC"/>
</dbReference>
<evidence type="ECO:0000256" key="2">
    <source>
        <dbReference type="ARBA" id="ARBA00022556"/>
    </source>
</evidence>
<accession>A0A1A8TAC2</accession>
<evidence type="ECO:0000259" key="8">
    <source>
        <dbReference type="Pfam" id="PF04613"/>
    </source>
</evidence>
<evidence type="ECO:0000256" key="1">
    <source>
        <dbReference type="ARBA" id="ARBA00022516"/>
    </source>
</evidence>
<sequence length="346" mass="36208">MGYTLAQLAEKVQGKVKGDPNLQLSGLGTLEKAASHELSFLASPKYQSQLYDTSAGAVLVKSDEIAELVNNAIIVANPYLAFAKLSHLFAPATQGWSGIDSTCVVSKTATVAEDVVLGPNVVLDDDVVIERGCVIGAGCVISRGSKVGASSTIYPNVTIYHDVTIGANAIIHSGAVIGADGFGFAPKKDGWEKISQIGRVIIGDDVEVGASTTIDRGALDDTTIGNGVKIDNQVQIAHNVVIGDNSAIAGCTVVAGSTKIGSFCTISGGVCIAGHLTVVDKVHITGMSMITHSLLEAGSYSSGIAMEPTSKWRRTVARIRRIDDMAKQFAQLKQQVNKLLEKVDNK</sequence>
<dbReference type="UniPathway" id="UPA00973"/>
<comment type="catalytic activity">
    <reaction evidence="7">
        <text>a UDP-3-O-[(3R)-3-hydroxyacyl]-alpha-D-glucosamine + a (3R)-hydroxyacyl-[ACP] = a UDP-2-N,3-O-bis[(3R)-3-hydroxyacyl]-alpha-D-glucosamine + holo-[ACP] + H(+)</text>
        <dbReference type="Rhea" id="RHEA:53836"/>
        <dbReference type="Rhea" id="RHEA-COMP:9685"/>
        <dbReference type="Rhea" id="RHEA-COMP:9945"/>
        <dbReference type="ChEBI" id="CHEBI:15378"/>
        <dbReference type="ChEBI" id="CHEBI:64479"/>
        <dbReference type="ChEBI" id="CHEBI:78827"/>
        <dbReference type="ChEBI" id="CHEBI:137740"/>
        <dbReference type="ChEBI" id="CHEBI:137748"/>
        <dbReference type="EC" id="2.3.1.191"/>
    </reaction>
</comment>
<evidence type="ECO:0000313" key="10">
    <source>
        <dbReference type="Proteomes" id="UP000092544"/>
    </source>
</evidence>
<dbReference type="HAMAP" id="MF_00523">
    <property type="entry name" value="LpxD"/>
    <property type="match status" value="1"/>
</dbReference>
<gene>
    <name evidence="7 9" type="primary">lpxD</name>
    <name evidence="9" type="ORF">MSP8886_01261</name>
</gene>
<dbReference type="InterPro" id="IPR011004">
    <property type="entry name" value="Trimer_LpxA-like_sf"/>
</dbReference>
<comment type="subunit">
    <text evidence="7">Homotrimer.</text>
</comment>
<name>A0A1A8TAC2_9GAMM</name>
<dbReference type="STRING" id="1792290.MSP8886_01261"/>
<comment type="pathway">
    <text evidence="7">Bacterial outer membrane biogenesis; LPS lipid A biosynthesis.</text>
</comment>
<protein>
    <recommendedName>
        <fullName evidence="7">UDP-3-O-acylglucosamine N-acyltransferase</fullName>
        <ecNumber evidence="7">2.3.1.191</ecNumber>
    </recommendedName>
</protein>
<dbReference type="CDD" id="cd03352">
    <property type="entry name" value="LbH_LpxD"/>
    <property type="match status" value="1"/>
</dbReference>
<dbReference type="GO" id="GO:0009245">
    <property type="term" value="P:lipid A biosynthetic process"/>
    <property type="evidence" value="ECO:0007669"/>
    <property type="project" value="UniProtKB-UniRule"/>
</dbReference>
<comment type="function">
    <text evidence="7">Catalyzes the N-acylation of UDP-3-O-acylglucosamine using 3-hydroxyacyl-ACP as the acyl donor. Is involved in the biosynthesis of lipid A, a phosphorylated glycolipid that anchors the lipopolysaccharide to the outer membrane of the cell.</text>
</comment>
<evidence type="ECO:0000256" key="5">
    <source>
        <dbReference type="ARBA" id="ARBA00023098"/>
    </source>
</evidence>
<evidence type="ECO:0000256" key="3">
    <source>
        <dbReference type="ARBA" id="ARBA00022679"/>
    </source>
</evidence>
<keyword evidence="6 7" id="KW-0012">Acyltransferase</keyword>
<dbReference type="AlphaFoldDB" id="A0A1A8TAC2"/>
<dbReference type="Pfam" id="PF00132">
    <property type="entry name" value="Hexapep"/>
    <property type="match status" value="3"/>
</dbReference>
<dbReference type="SUPFAM" id="SSF51161">
    <property type="entry name" value="Trimeric LpxA-like enzymes"/>
    <property type="match status" value="1"/>
</dbReference>
<dbReference type="NCBIfam" id="NF002060">
    <property type="entry name" value="PRK00892.1"/>
    <property type="match status" value="1"/>
</dbReference>
<organism evidence="9 10">
    <name type="scientific">Marinomonas spartinae</name>
    <dbReference type="NCBI Taxonomy" id="1792290"/>
    <lineage>
        <taxon>Bacteria</taxon>
        <taxon>Pseudomonadati</taxon>
        <taxon>Pseudomonadota</taxon>
        <taxon>Gammaproteobacteria</taxon>
        <taxon>Oceanospirillales</taxon>
        <taxon>Oceanospirillaceae</taxon>
        <taxon>Marinomonas</taxon>
    </lineage>
</organism>
<proteinExistence type="inferred from homology"/>
<dbReference type="GO" id="GO:0016410">
    <property type="term" value="F:N-acyltransferase activity"/>
    <property type="evidence" value="ECO:0007669"/>
    <property type="project" value="InterPro"/>
</dbReference>
<evidence type="ECO:0000313" key="9">
    <source>
        <dbReference type="EMBL" id="SBS28650.1"/>
    </source>
</evidence>
<comment type="similarity">
    <text evidence="7">Belongs to the transferase hexapeptide repeat family. LpxD subfamily.</text>
</comment>
<feature type="domain" description="UDP-3-O-[3-hydroxymyristoyl] glucosamine N-acyltransferase non-repeat region" evidence="8">
    <location>
        <begin position="22"/>
        <end position="88"/>
    </location>
</feature>
<evidence type="ECO:0000256" key="7">
    <source>
        <dbReference type="HAMAP-Rule" id="MF_00523"/>
    </source>
</evidence>
<keyword evidence="4 7" id="KW-0677">Repeat</keyword>
<dbReference type="PANTHER" id="PTHR43378:SF2">
    <property type="entry name" value="UDP-3-O-ACYLGLUCOSAMINE N-ACYLTRANSFERASE 1, MITOCHONDRIAL-RELATED"/>
    <property type="match status" value="1"/>
</dbReference>
<keyword evidence="5 7" id="KW-0443">Lipid metabolism</keyword>
<dbReference type="GO" id="GO:0016020">
    <property type="term" value="C:membrane"/>
    <property type="evidence" value="ECO:0007669"/>
    <property type="project" value="GOC"/>
</dbReference>
<evidence type="ECO:0000256" key="4">
    <source>
        <dbReference type="ARBA" id="ARBA00022737"/>
    </source>
</evidence>
<dbReference type="Pfam" id="PF04613">
    <property type="entry name" value="LpxD"/>
    <property type="match status" value="1"/>
</dbReference>
<dbReference type="EMBL" id="FLOB01000002">
    <property type="protein sequence ID" value="SBS28650.1"/>
    <property type="molecule type" value="Genomic_DNA"/>
</dbReference>
<keyword evidence="1 7" id="KW-0444">Lipid biosynthesis</keyword>
<dbReference type="PANTHER" id="PTHR43378">
    <property type="entry name" value="UDP-3-O-ACYLGLUCOSAMINE N-ACYLTRANSFERASE"/>
    <property type="match status" value="1"/>
</dbReference>
<dbReference type="InterPro" id="IPR001451">
    <property type="entry name" value="Hexapep"/>
</dbReference>
<dbReference type="InterPro" id="IPR020573">
    <property type="entry name" value="UDP_GlcNAc_AcTrfase_non-rep"/>
</dbReference>
<dbReference type="OrthoDB" id="9784739at2"/>
<dbReference type="Gene3D" id="1.20.5.170">
    <property type="match status" value="1"/>
</dbReference>
<keyword evidence="3 7" id="KW-0808">Transferase</keyword>
<dbReference type="Gene3D" id="2.160.10.10">
    <property type="entry name" value="Hexapeptide repeat proteins"/>
    <property type="match status" value="1"/>
</dbReference>
<dbReference type="NCBIfam" id="TIGR01853">
    <property type="entry name" value="lipid_A_lpxD"/>
    <property type="match status" value="1"/>
</dbReference>
<dbReference type="EC" id="2.3.1.191" evidence="7"/>
<dbReference type="Gene3D" id="3.40.1390.10">
    <property type="entry name" value="MurE/MurF, N-terminal domain"/>
    <property type="match status" value="1"/>
</dbReference>